<evidence type="ECO:0000256" key="1">
    <source>
        <dbReference type="SAM" id="MobiDB-lite"/>
    </source>
</evidence>
<comment type="caution">
    <text evidence="2">The sequence shown here is derived from an EMBL/GenBank/DDBJ whole genome shotgun (WGS) entry which is preliminary data.</text>
</comment>
<gene>
    <name evidence="2" type="ORF">CHS0354_009434</name>
</gene>
<sequence>MTQQEETKTYIESAALSEEPRDSEKKPPKQHTAQTPACPSHQPTPQSSRPAQLK</sequence>
<keyword evidence="3" id="KW-1185">Reference proteome</keyword>
<accession>A0AAE0W7N4</accession>
<organism evidence="2 3">
    <name type="scientific">Potamilus streckersoni</name>
    <dbReference type="NCBI Taxonomy" id="2493646"/>
    <lineage>
        <taxon>Eukaryota</taxon>
        <taxon>Metazoa</taxon>
        <taxon>Spiralia</taxon>
        <taxon>Lophotrochozoa</taxon>
        <taxon>Mollusca</taxon>
        <taxon>Bivalvia</taxon>
        <taxon>Autobranchia</taxon>
        <taxon>Heteroconchia</taxon>
        <taxon>Palaeoheterodonta</taxon>
        <taxon>Unionida</taxon>
        <taxon>Unionoidea</taxon>
        <taxon>Unionidae</taxon>
        <taxon>Ambleminae</taxon>
        <taxon>Lampsilini</taxon>
        <taxon>Potamilus</taxon>
    </lineage>
</organism>
<evidence type="ECO:0000313" key="2">
    <source>
        <dbReference type="EMBL" id="KAK3603452.1"/>
    </source>
</evidence>
<reference evidence="2" key="2">
    <citation type="journal article" date="2021" name="Genome Biol. Evol.">
        <title>Developing a high-quality reference genome for a parasitic bivalve with doubly uniparental inheritance (Bivalvia: Unionida).</title>
        <authorList>
            <person name="Smith C.H."/>
        </authorList>
    </citation>
    <scope>NUCLEOTIDE SEQUENCE</scope>
    <source>
        <strain evidence="2">CHS0354</strain>
        <tissue evidence="2">Mantle</tissue>
    </source>
</reference>
<feature type="compositionally biased region" description="Basic and acidic residues" evidence="1">
    <location>
        <begin position="18"/>
        <end position="27"/>
    </location>
</feature>
<evidence type="ECO:0000313" key="3">
    <source>
        <dbReference type="Proteomes" id="UP001195483"/>
    </source>
</evidence>
<dbReference type="AlphaFoldDB" id="A0AAE0W7N4"/>
<dbReference type="Proteomes" id="UP001195483">
    <property type="component" value="Unassembled WGS sequence"/>
</dbReference>
<feature type="compositionally biased region" description="Polar residues" evidence="1">
    <location>
        <begin position="31"/>
        <end position="54"/>
    </location>
</feature>
<reference evidence="2" key="1">
    <citation type="journal article" date="2021" name="Genome Biol. Evol.">
        <title>A High-Quality Reference Genome for a Parasitic Bivalve with Doubly Uniparental Inheritance (Bivalvia: Unionida).</title>
        <authorList>
            <person name="Smith C.H."/>
        </authorList>
    </citation>
    <scope>NUCLEOTIDE SEQUENCE</scope>
    <source>
        <strain evidence="2">CHS0354</strain>
    </source>
</reference>
<proteinExistence type="predicted"/>
<reference evidence="2" key="3">
    <citation type="submission" date="2023-05" db="EMBL/GenBank/DDBJ databases">
        <authorList>
            <person name="Smith C.H."/>
        </authorList>
    </citation>
    <scope>NUCLEOTIDE SEQUENCE</scope>
    <source>
        <strain evidence="2">CHS0354</strain>
        <tissue evidence="2">Mantle</tissue>
    </source>
</reference>
<protein>
    <submittedName>
        <fullName evidence="2">Uncharacterized protein</fullName>
    </submittedName>
</protein>
<feature type="region of interest" description="Disordered" evidence="1">
    <location>
        <begin position="1"/>
        <end position="54"/>
    </location>
</feature>
<feature type="non-terminal residue" evidence="2">
    <location>
        <position position="54"/>
    </location>
</feature>
<dbReference type="EMBL" id="JAEAOA010000609">
    <property type="protein sequence ID" value="KAK3603452.1"/>
    <property type="molecule type" value="Genomic_DNA"/>
</dbReference>
<name>A0AAE0W7N4_9BIVA</name>